<evidence type="ECO:0000256" key="1">
    <source>
        <dbReference type="SAM" id="Phobius"/>
    </source>
</evidence>
<evidence type="ECO:0000313" key="2">
    <source>
        <dbReference type="EMBL" id="OBZ75026.1"/>
    </source>
</evidence>
<keyword evidence="1" id="KW-0472">Membrane</keyword>
<evidence type="ECO:0000313" key="3">
    <source>
        <dbReference type="Proteomes" id="UP000092993"/>
    </source>
</evidence>
<keyword evidence="3" id="KW-1185">Reference proteome</keyword>
<feature type="transmembrane region" description="Helical" evidence="1">
    <location>
        <begin position="197"/>
        <end position="216"/>
    </location>
</feature>
<feature type="transmembrane region" description="Helical" evidence="1">
    <location>
        <begin position="319"/>
        <end position="341"/>
    </location>
</feature>
<feature type="transmembrane region" description="Helical" evidence="1">
    <location>
        <begin position="424"/>
        <end position="449"/>
    </location>
</feature>
<proteinExistence type="predicted"/>
<comment type="caution">
    <text evidence="2">The sequence shown here is derived from an EMBL/GenBank/DDBJ whole genome shotgun (WGS) entry which is preliminary data.</text>
</comment>
<reference evidence="2 3" key="1">
    <citation type="submission" date="2016-03" db="EMBL/GenBank/DDBJ databases">
        <title>Whole genome sequencing of Grifola frondosa 9006-11.</title>
        <authorList>
            <person name="Min B."/>
            <person name="Park H."/>
            <person name="Kim J.-G."/>
            <person name="Cho H."/>
            <person name="Oh Y.-L."/>
            <person name="Kong W.-S."/>
            <person name="Choi I.-G."/>
        </authorList>
    </citation>
    <scope>NUCLEOTIDE SEQUENCE [LARGE SCALE GENOMIC DNA]</scope>
    <source>
        <strain evidence="2 3">9006-11</strain>
    </source>
</reference>
<name>A0A1C7MF67_GRIFR</name>
<dbReference type="AlphaFoldDB" id="A0A1C7MF67"/>
<sequence length="564" mass="63384">MSKAADMLLIHLKAAYARITLTPFTLAFFLLSFVHCIAQGLTAALLHSEDADAFAFVTDILHAAQVPPNEVPRLYRTNGNLVLKLCTAIPLGDVSDQCITIYDTSSSYEYNASVSARCWDLDVVRDLSTRSMLVTRNSRESVSDIAALIPVPDSTGSIAGVNLTLNDDAGTVFLSEQCARILEYPNRILDNSRREDLALIGSQFWLLCISTFGILYNSIPHVLAAVFTRMLQTTWSMYTLWRTQDVEFRVNSLIVDPSTPCHFNILPTYFSRRTALQIPDLVLNCTALSSTAFLAWRIVKAYSGSTFRRVGPPPSVMRLYKFFLVHSMLVQLSLFFTVTAVSLWMDQLINSEIALLSRQTPVYDALFIFTIIVHHSSLDRYGLVRRAAGDESSHGHLHGHQFHLHHVLVGMFFSPTYRWTFIEWPFFACATLAAEFVLLGAAVFGIVCWTGFEKGLAHYCKCLLLPLSHQNLMIYCDMISGWSTSPVHVEAVLTQSDFSPEMFTNDAERADNHTSRCPTALADPSLEGVSVLKRDHNWNFSDVDRPRIYMVDFQDVETNPVFKK</sequence>
<dbReference type="EMBL" id="LUGG01000005">
    <property type="protein sequence ID" value="OBZ75026.1"/>
    <property type="molecule type" value="Genomic_DNA"/>
</dbReference>
<dbReference type="OMA" id="FIEWPFF"/>
<gene>
    <name evidence="2" type="ORF">A0H81_05299</name>
</gene>
<protein>
    <submittedName>
        <fullName evidence="2">Uncharacterized protein</fullName>
    </submittedName>
</protein>
<keyword evidence="1" id="KW-0812">Transmembrane</keyword>
<accession>A0A1C7MF67</accession>
<keyword evidence="1" id="KW-1133">Transmembrane helix</keyword>
<dbReference type="Proteomes" id="UP000092993">
    <property type="component" value="Unassembled WGS sequence"/>
</dbReference>
<organism evidence="2 3">
    <name type="scientific">Grifola frondosa</name>
    <name type="common">Maitake</name>
    <name type="synonym">Polyporus frondosus</name>
    <dbReference type="NCBI Taxonomy" id="5627"/>
    <lineage>
        <taxon>Eukaryota</taxon>
        <taxon>Fungi</taxon>
        <taxon>Dikarya</taxon>
        <taxon>Basidiomycota</taxon>
        <taxon>Agaricomycotina</taxon>
        <taxon>Agaricomycetes</taxon>
        <taxon>Polyporales</taxon>
        <taxon>Grifolaceae</taxon>
        <taxon>Grifola</taxon>
    </lineage>
</organism>
<dbReference type="OrthoDB" id="3263941at2759"/>